<evidence type="ECO:0000256" key="6">
    <source>
        <dbReference type="RuleBase" id="RU003653"/>
    </source>
</evidence>
<dbReference type="SUPFAM" id="SSF55920">
    <property type="entry name" value="Creatinase/aminopeptidase"/>
    <property type="match status" value="1"/>
</dbReference>
<comment type="cofactor">
    <cofactor evidence="5">
        <name>Co(2+)</name>
        <dbReference type="ChEBI" id="CHEBI:48828"/>
    </cofactor>
    <cofactor evidence="5">
        <name>Zn(2+)</name>
        <dbReference type="ChEBI" id="CHEBI:29105"/>
    </cofactor>
    <cofactor evidence="5">
        <name>Mn(2+)</name>
        <dbReference type="ChEBI" id="CHEBI:29035"/>
    </cofactor>
    <cofactor evidence="5">
        <name>Fe(2+)</name>
        <dbReference type="ChEBI" id="CHEBI:29033"/>
    </cofactor>
    <text evidence="5">Binds 2 divalent metal cations per subunit. Has a high-affinity and a low affinity metal-binding site. The true nature of the physiological cofactor is under debate. The enzyme is active with cobalt, zinc, manganese or divalent iron ions. Most likely, methionine aminopeptidases function as mononuclear Fe(2+)-metalloproteases under physiological conditions, and the catalytically relevant metal-binding site has been assigned to the histidine-containing high-affinity site.</text>
</comment>
<organism evidence="8 9">
    <name type="scientific">Schizopora paradoxa</name>
    <dbReference type="NCBI Taxonomy" id="27342"/>
    <lineage>
        <taxon>Eukaryota</taxon>
        <taxon>Fungi</taxon>
        <taxon>Dikarya</taxon>
        <taxon>Basidiomycota</taxon>
        <taxon>Agaricomycotina</taxon>
        <taxon>Agaricomycetes</taxon>
        <taxon>Hymenochaetales</taxon>
        <taxon>Schizoporaceae</taxon>
        <taxon>Schizopora</taxon>
    </lineage>
</organism>
<dbReference type="GO" id="GO:0046872">
    <property type="term" value="F:metal ion binding"/>
    <property type="evidence" value="ECO:0007669"/>
    <property type="project" value="UniProtKB-UniRule"/>
</dbReference>
<keyword evidence="4 5" id="KW-0378">Hydrolase</keyword>
<feature type="binding site" evidence="5">
    <location>
        <position position="303"/>
    </location>
    <ligand>
        <name>a divalent metal cation</name>
        <dbReference type="ChEBI" id="CHEBI:60240"/>
        <label>2</label>
        <note>catalytic</note>
    </ligand>
</feature>
<feature type="binding site" evidence="5">
    <location>
        <position position="148"/>
    </location>
    <ligand>
        <name>substrate</name>
    </ligand>
</feature>
<evidence type="ECO:0000256" key="1">
    <source>
        <dbReference type="ARBA" id="ARBA00022438"/>
    </source>
</evidence>
<dbReference type="AlphaFoldDB" id="A0A0H2RRC9"/>
<dbReference type="GO" id="GO:0004239">
    <property type="term" value="F:initiator methionyl aminopeptidase activity"/>
    <property type="evidence" value="ECO:0007669"/>
    <property type="project" value="UniProtKB-UniRule"/>
</dbReference>
<feature type="binding site" evidence="5">
    <location>
        <position position="271"/>
    </location>
    <ligand>
        <name>a divalent metal cation</name>
        <dbReference type="ChEBI" id="CHEBI:60240"/>
        <label>2</label>
        <note>catalytic</note>
    </ligand>
</feature>
<evidence type="ECO:0000256" key="4">
    <source>
        <dbReference type="ARBA" id="ARBA00022801"/>
    </source>
</evidence>
<dbReference type="GO" id="GO:0006508">
    <property type="term" value="P:proteolysis"/>
    <property type="evidence" value="ECO:0007669"/>
    <property type="project" value="UniProtKB-KW"/>
</dbReference>
<name>A0A0H2RRC9_9AGAM</name>
<dbReference type="InterPro" id="IPR000994">
    <property type="entry name" value="Pept_M24"/>
</dbReference>
<dbReference type="EC" id="3.4.11.18" evidence="6"/>
<dbReference type="PANTHER" id="PTHR43330:SF8">
    <property type="entry name" value="METHIONINE AMINOPEPTIDASE 1D, MITOCHONDRIAL"/>
    <property type="match status" value="1"/>
</dbReference>
<keyword evidence="3 5" id="KW-0479">Metal-binding</keyword>
<keyword evidence="9" id="KW-1185">Reference proteome</keyword>
<feature type="binding site" evidence="5">
    <location>
        <position position="165"/>
    </location>
    <ligand>
        <name>a divalent metal cation</name>
        <dbReference type="ChEBI" id="CHEBI:60240"/>
        <label>1</label>
    </ligand>
</feature>
<dbReference type="InterPro" id="IPR001714">
    <property type="entry name" value="Pept_M24_MAP"/>
</dbReference>
<dbReference type="NCBIfam" id="TIGR00500">
    <property type="entry name" value="met_pdase_I"/>
    <property type="match status" value="1"/>
</dbReference>
<evidence type="ECO:0000313" key="8">
    <source>
        <dbReference type="EMBL" id="KLO14520.1"/>
    </source>
</evidence>
<evidence type="ECO:0000313" key="9">
    <source>
        <dbReference type="Proteomes" id="UP000053477"/>
    </source>
</evidence>
<evidence type="ECO:0000256" key="5">
    <source>
        <dbReference type="HAMAP-Rule" id="MF_03174"/>
    </source>
</evidence>
<keyword evidence="1 5" id="KW-0031">Aminopeptidase</keyword>
<sequence>MARQLKPSVDREEDEDFGEYDIILPPDEPVWGVDHILPRSVPSGIIRPLYAALNRPGPLDSSHDERARSGDGRIDIRSEVVSKLRRAGALAKEVLRDAEGLVKPGVTTNAIDKHIHEFIISKKAYPSPLHYSDFPRSCCTSVNNIVVHGIPDDRSLKDGDIVNIDVTVYLDGFHGDTSRTFLVGNVDIEGRKLVTATEIALQAGIKACKPGAHFKFIGAAIQAVADLHGYSVSTQFSGHGIGSVFHRSPWILHHRNDEPGTMLPGHCFTIEPCLVQGSDPRAWIFPDGWTASTTNGARSAQAEHTILITEDGVEVLTQ</sequence>
<gene>
    <name evidence="8" type="ORF">SCHPADRAFT_826265</name>
</gene>
<dbReference type="InterPro" id="IPR002467">
    <property type="entry name" value="Pept_M24A_MAP1"/>
</dbReference>
<dbReference type="PANTHER" id="PTHR43330">
    <property type="entry name" value="METHIONINE AMINOPEPTIDASE"/>
    <property type="match status" value="1"/>
</dbReference>
<accession>A0A0H2RRC9</accession>
<dbReference type="Proteomes" id="UP000053477">
    <property type="component" value="Unassembled WGS sequence"/>
</dbReference>
<dbReference type="Pfam" id="PF00557">
    <property type="entry name" value="Peptidase_M24"/>
    <property type="match status" value="1"/>
</dbReference>
<feature type="binding site" evidence="5">
    <location>
        <position position="176"/>
    </location>
    <ligand>
        <name>a divalent metal cation</name>
        <dbReference type="ChEBI" id="CHEBI:60240"/>
        <label>2</label>
        <note>catalytic</note>
    </ligand>
</feature>
<dbReference type="PROSITE" id="PS00680">
    <property type="entry name" value="MAP_1"/>
    <property type="match status" value="1"/>
</dbReference>
<evidence type="ECO:0000256" key="3">
    <source>
        <dbReference type="ARBA" id="ARBA00022723"/>
    </source>
</evidence>
<dbReference type="Gene3D" id="3.90.230.10">
    <property type="entry name" value="Creatinase/methionine aminopeptidase superfamily"/>
    <property type="match status" value="1"/>
</dbReference>
<proteinExistence type="inferred from homology"/>
<comment type="catalytic activity">
    <reaction evidence="5 6">
        <text>Release of N-terminal amino acids, preferentially methionine, from peptides and arylamides.</text>
        <dbReference type="EC" id="3.4.11.18"/>
    </reaction>
</comment>
<dbReference type="CDD" id="cd01086">
    <property type="entry name" value="MetAP1"/>
    <property type="match status" value="1"/>
</dbReference>
<dbReference type="HAMAP" id="MF_01974">
    <property type="entry name" value="MetAP_1"/>
    <property type="match status" value="1"/>
</dbReference>
<protein>
    <recommendedName>
        <fullName evidence="6">Methionine aminopeptidase</fullName>
        <ecNumber evidence="6">3.4.11.18</ecNumber>
    </recommendedName>
</protein>
<feature type="binding site" evidence="5">
    <location>
        <position position="176"/>
    </location>
    <ligand>
        <name>a divalent metal cation</name>
        <dbReference type="ChEBI" id="CHEBI:60240"/>
        <label>1</label>
    </ligand>
</feature>
<dbReference type="STRING" id="27342.A0A0H2RRC9"/>
<feature type="binding site" evidence="5">
    <location>
        <position position="303"/>
    </location>
    <ligand>
        <name>a divalent metal cation</name>
        <dbReference type="ChEBI" id="CHEBI:60240"/>
        <label>1</label>
    </ligand>
</feature>
<feature type="binding site" evidence="5">
    <location>
        <position position="246"/>
    </location>
    <ligand>
        <name>substrate</name>
    </ligand>
</feature>
<evidence type="ECO:0000259" key="7">
    <source>
        <dbReference type="Pfam" id="PF00557"/>
    </source>
</evidence>
<evidence type="ECO:0000256" key="2">
    <source>
        <dbReference type="ARBA" id="ARBA00022670"/>
    </source>
</evidence>
<dbReference type="EMBL" id="KQ085942">
    <property type="protein sequence ID" value="KLO14520.1"/>
    <property type="molecule type" value="Genomic_DNA"/>
</dbReference>
<feature type="domain" description="Peptidase M24" evidence="7">
    <location>
        <begin position="83"/>
        <end position="310"/>
    </location>
</feature>
<dbReference type="OrthoDB" id="3209743at2759"/>
<comment type="function">
    <text evidence="6">Cotranslationally removes the N-terminal methionine from nascent proteins. The N-terminal methionine is often cleaved when the second residue in the primary sequence is small and uncharged (Met-Ala-, Cys, Gly, Pro, Ser, Thr, or Val).</text>
</comment>
<dbReference type="GO" id="GO:0070006">
    <property type="term" value="F:metalloaminopeptidase activity"/>
    <property type="evidence" value="ECO:0007669"/>
    <property type="project" value="UniProtKB-UniRule"/>
</dbReference>
<dbReference type="InParanoid" id="A0A0H2RRC9"/>
<feature type="binding site" evidence="5">
    <location>
        <position position="239"/>
    </location>
    <ligand>
        <name>a divalent metal cation</name>
        <dbReference type="ChEBI" id="CHEBI:60240"/>
        <label>2</label>
        <note>catalytic</note>
    </ligand>
</feature>
<dbReference type="InterPro" id="IPR036005">
    <property type="entry name" value="Creatinase/aminopeptidase-like"/>
</dbReference>
<comment type="similarity">
    <text evidence="5">Belongs to the peptidase M24A family. Methionine aminopeptidase type 1 subfamily.</text>
</comment>
<dbReference type="PRINTS" id="PR00599">
    <property type="entry name" value="MAPEPTIDASE"/>
</dbReference>
<reference evidence="8 9" key="1">
    <citation type="submission" date="2015-04" db="EMBL/GenBank/DDBJ databases">
        <title>Complete genome sequence of Schizopora paradoxa KUC8140, a cosmopolitan wood degrader in East Asia.</title>
        <authorList>
            <consortium name="DOE Joint Genome Institute"/>
            <person name="Min B."/>
            <person name="Park H."/>
            <person name="Jang Y."/>
            <person name="Kim J.-J."/>
            <person name="Kim K.H."/>
            <person name="Pangilinan J."/>
            <person name="Lipzen A."/>
            <person name="Riley R."/>
            <person name="Grigoriev I.V."/>
            <person name="Spatafora J.W."/>
            <person name="Choi I.-G."/>
        </authorList>
    </citation>
    <scope>NUCLEOTIDE SEQUENCE [LARGE SCALE GENOMIC DNA]</scope>
    <source>
        <strain evidence="8 9">KUC8140</strain>
    </source>
</reference>
<keyword evidence="2 5" id="KW-0645">Protease</keyword>